<proteinExistence type="inferred from homology"/>
<dbReference type="RefSeq" id="WP_231910530.1">
    <property type="nucleotide sequence ID" value="NZ_AP014836.1"/>
</dbReference>
<dbReference type="AlphaFoldDB" id="A0A1Q2SKE4"/>
<keyword evidence="3 8" id="KW-0132">Cell division</keyword>
<comment type="similarity">
    <text evidence="8">Belongs to the FtsL family.</text>
</comment>
<keyword evidence="8" id="KW-0997">Cell inner membrane</keyword>
<evidence type="ECO:0000256" key="4">
    <source>
        <dbReference type="ARBA" id="ARBA00022692"/>
    </source>
</evidence>
<evidence type="ECO:0000256" key="7">
    <source>
        <dbReference type="ARBA" id="ARBA00023306"/>
    </source>
</evidence>
<sequence>MMIRWLLLGVLVALALISGVGVVYTKHENRKLFIELQKFYKIRDQLDDEWGRLLLEQSTLSRQGRVEHLAREKLGLLMPDSTEIVILKLK</sequence>
<dbReference type="Pfam" id="PF04999">
    <property type="entry name" value="FtsL"/>
    <property type="match status" value="1"/>
</dbReference>
<dbReference type="Proteomes" id="UP000243679">
    <property type="component" value="Chromosome"/>
</dbReference>
<dbReference type="GO" id="GO:0005886">
    <property type="term" value="C:plasma membrane"/>
    <property type="evidence" value="ECO:0007669"/>
    <property type="project" value="UniProtKB-SubCell"/>
</dbReference>
<evidence type="ECO:0000256" key="2">
    <source>
        <dbReference type="ARBA" id="ARBA00022475"/>
    </source>
</evidence>
<dbReference type="GO" id="GO:0043093">
    <property type="term" value="P:FtsZ-dependent cytokinesis"/>
    <property type="evidence" value="ECO:0007669"/>
    <property type="project" value="UniProtKB-UniRule"/>
</dbReference>
<keyword evidence="2 8" id="KW-1003">Cell membrane</keyword>
<organism evidence="10 11">
    <name type="scientific">Candidatus Nitrosoglobus terrae</name>
    <dbReference type="NCBI Taxonomy" id="1630141"/>
    <lineage>
        <taxon>Bacteria</taxon>
        <taxon>Pseudomonadati</taxon>
        <taxon>Pseudomonadota</taxon>
        <taxon>Gammaproteobacteria</taxon>
        <taxon>Chromatiales</taxon>
        <taxon>Chromatiaceae</taxon>
        <taxon>Candidatus Nitrosoglobus</taxon>
    </lineage>
</organism>
<keyword evidence="7 8" id="KW-0131">Cell cycle</keyword>
<dbReference type="NCBIfam" id="TIGR02209">
    <property type="entry name" value="ftsL_broad"/>
    <property type="match status" value="1"/>
</dbReference>
<reference evidence="10 11" key="1">
    <citation type="journal article" date="2017" name="ISME J.">
        <title>An acid-tolerant ammonia-oxidizing ?-proteobacterium from soil.</title>
        <authorList>
            <person name="Hayatsu M."/>
            <person name="Tago K."/>
            <person name="Uchiyama I."/>
            <person name="Toyoda A."/>
            <person name="Wang Y."/>
            <person name="Shimomura Y."/>
            <person name="Okubo T."/>
            <person name="Kurisu F."/>
            <person name="Hirono Y."/>
            <person name="Nonaka K."/>
            <person name="Akiyama H."/>
            <person name="Itoh T."/>
            <person name="Takami H."/>
        </authorList>
    </citation>
    <scope>NUCLEOTIDE SEQUENCE [LARGE SCALE GENOMIC DNA]</scope>
    <source>
        <strain evidence="10 11">TAO100</strain>
    </source>
</reference>
<evidence type="ECO:0000256" key="5">
    <source>
        <dbReference type="ARBA" id="ARBA00022989"/>
    </source>
</evidence>
<comment type="subcellular location">
    <subcellularLocation>
        <location evidence="8">Cell inner membrane</location>
        <topology evidence="8">Single-pass type II membrane protein</topology>
    </subcellularLocation>
    <subcellularLocation>
        <location evidence="1">Cell membrane</location>
        <topology evidence="1">Single-pass type II membrane protein</topology>
    </subcellularLocation>
    <text evidence="8">Localizes to the division septum where it forms a ring structure.</text>
</comment>
<keyword evidence="5 8" id="KW-1133">Transmembrane helix</keyword>
<gene>
    <name evidence="8" type="primary">ftsL</name>
    <name evidence="10" type="ORF">TAO_0219</name>
</gene>
<evidence type="ECO:0000313" key="11">
    <source>
        <dbReference type="Proteomes" id="UP000243679"/>
    </source>
</evidence>
<keyword evidence="6 8" id="KW-0472">Membrane</keyword>
<evidence type="ECO:0000256" key="8">
    <source>
        <dbReference type="HAMAP-Rule" id="MF_00910"/>
    </source>
</evidence>
<dbReference type="EMBL" id="AP014836">
    <property type="protein sequence ID" value="BAW79589.1"/>
    <property type="molecule type" value="Genomic_DNA"/>
</dbReference>
<accession>A0A1Q2SKE4</accession>
<evidence type="ECO:0000256" key="3">
    <source>
        <dbReference type="ARBA" id="ARBA00022618"/>
    </source>
</evidence>
<evidence type="ECO:0000256" key="9">
    <source>
        <dbReference type="NCBIfam" id="TIGR02209"/>
    </source>
</evidence>
<dbReference type="InterPro" id="IPR011922">
    <property type="entry name" value="Cell_div_FtsL"/>
</dbReference>
<dbReference type="KEGG" id="ntt:TAO_0219"/>
<protein>
    <recommendedName>
        <fullName evidence="8 9">Cell division protein FtsL</fullName>
    </recommendedName>
</protein>
<dbReference type="GO" id="GO:0032153">
    <property type="term" value="C:cell division site"/>
    <property type="evidence" value="ECO:0007669"/>
    <property type="project" value="UniProtKB-UniRule"/>
</dbReference>
<keyword evidence="4 8" id="KW-0812">Transmembrane</keyword>
<comment type="subunit">
    <text evidence="8">Part of a complex composed of FtsB, FtsL and FtsQ.</text>
</comment>
<evidence type="ECO:0000256" key="1">
    <source>
        <dbReference type="ARBA" id="ARBA00004401"/>
    </source>
</evidence>
<evidence type="ECO:0000313" key="10">
    <source>
        <dbReference type="EMBL" id="BAW79589.1"/>
    </source>
</evidence>
<keyword evidence="11" id="KW-1185">Reference proteome</keyword>
<comment type="function">
    <text evidence="8">Essential cell division protein. May link together the upstream cell division proteins, which are predominantly cytoplasmic, with the downstream cell division proteins, which are predominantly periplasmic.</text>
</comment>
<evidence type="ECO:0000256" key="6">
    <source>
        <dbReference type="ARBA" id="ARBA00023136"/>
    </source>
</evidence>
<dbReference type="PANTHER" id="PTHR37479">
    <property type="entry name" value="CELL DIVISION PROTEIN FTSL"/>
    <property type="match status" value="1"/>
</dbReference>
<name>A0A1Q2SKE4_9GAMM</name>
<dbReference type="HAMAP" id="MF_00910">
    <property type="entry name" value="FtsL"/>
    <property type="match status" value="1"/>
</dbReference>
<dbReference type="PANTHER" id="PTHR37479:SF1">
    <property type="entry name" value="CELL DIVISION PROTEIN FTSL"/>
    <property type="match status" value="1"/>
</dbReference>